<evidence type="ECO:0000256" key="6">
    <source>
        <dbReference type="ARBA" id="ARBA00022840"/>
    </source>
</evidence>
<keyword evidence="2 8" id="KW-0963">Cytoplasm</keyword>
<keyword evidence="3 8" id="KW-0436">Ligase</keyword>
<name>A0A089WKF9_9PSED</name>
<dbReference type="Gene3D" id="1.20.59.20">
    <property type="match status" value="1"/>
</dbReference>
<keyword evidence="5 8" id="KW-0547">Nucleotide-binding</keyword>
<dbReference type="SUPFAM" id="SSF56037">
    <property type="entry name" value="PheT/TilS domain"/>
    <property type="match status" value="1"/>
</dbReference>
<dbReference type="AlphaFoldDB" id="A0A089WKF9"/>
<reference evidence="10 11" key="1">
    <citation type="submission" date="2014-09" db="EMBL/GenBank/DDBJ databases">
        <authorList>
            <person name="Chan K.-G."/>
        </authorList>
    </citation>
    <scope>NUCLEOTIDE SEQUENCE [LARGE SCALE GENOMIC DNA]</scope>
    <source>
        <strain evidence="10 11">ND07</strain>
    </source>
</reference>
<evidence type="ECO:0000256" key="7">
    <source>
        <dbReference type="ARBA" id="ARBA00048539"/>
    </source>
</evidence>
<evidence type="ECO:0000313" key="11">
    <source>
        <dbReference type="Proteomes" id="UP000029493"/>
    </source>
</evidence>
<dbReference type="NCBIfam" id="TIGR02432">
    <property type="entry name" value="lysidine_TilS_N"/>
    <property type="match status" value="1"/>
</dbReference>
<accession>A0A089WKF9</accession>
<evidence type="ECO:0000259" key="9">
    <source>
        <dbReference type="SMART" id="SM00977"/>
    </source>
</evidence>
<dbReference type="eggNOG" id="COG0037">
    <property type="taxonomic scope" value="Bacteria"/>
</dbReference>
<dbReference type="Pfam" id="PF09179">
    <property type="entry name" value="TilS"/>
    <property type="match status" value="1"/>
</dbReference>
<dbReference type="EC" id="6.3.4.19" evidence="8"/>
<comment type="subcellular location">
    <subcellularLocation>
        <location evidence="1 8">Cytoplasm</location>
    </subcellularLocation>
</comment>
<comment type="domain">
    <text evidence="8">The N-terminal region contains the highly conserved SGGXDS motif, predicted to be a P-loop motif involved in ATP binding.</text>
</comment>
<evidence type="ECO:0000256" key="1">
    <source>
        <dbReference type="ARBA" id="ARBA00004496"/>
    </source>
</evidence>
<dbReference type="STRING" id="157783.LK03_11015"/>
<evidence type="ECO:0000256" key="8">
    <source>
        <dbReference type="HAMAP-Rule" id="MF_01161"/>
    </source>
</evidence>
<dbReference type="EMBL" id="CP009455">
    <property type="protein sequence ID" value="AIR89790.1"/>
    <property type="molecule type" value="Genomic_DNA"/>
</dbReference>
<dbReference type="InterPro" id="IPR015262">
    <property type="entry name" value="tRNA_Ile_lys_synt_subst-bd"/>
</dbReference>
<keyword evidence="4 8" id="KW-0819">tRNA processing</keyword>
<dbReference type="InterPro" id="IPR012094">
    <property type="entry name" value="tRNA_Ile_lys_synt"/>
</dbReference>
<protein>
    <recommendedName>
        <fullName evidence="8">tRNA(Ile)-lysidine synthase</fullName>
        <ecNumber evidence="8">6.3.4.19</ecNumber>
    </recommendedName>
    <alternativeName>
        <fullName evidence="8">tRNA(Ile)-2-lysyl-cytidine synthase</fullName>
    </alternativeName>
    <alternativeName>
        <fullName evidence="8">tRNA(Ile)-lysidine synthetase</fullName>
    </alternativeName>
</protein>
<gene>
    <name evidence="8" type="primary">tilS</name>
    <name evidence="10" type="ORF">LK03_11015</name>
</gene>
<dbReference type="InterPro" id="IPR011063">
    <property type="entry name" value="TilS/TtcA_N"/>
</dbReference>
<dbReference type="Proteomes" id="UP000029493">
    <property type="component" value="Chromosome"/>
</dbReference>
<dbReference type="NCBIfam" id="TIGR02433">
    <property type="entry name" value="lysidine_TilS_C"/>
    <property type="match status" value="1"/>
</dbReference>
<comment type="catalytic activity">
    <reaction evidence="7 8">
        <text>cytidine(34) in tRNA(Ile2) + L-lysine + ATP = lysidine(34) in tRNA(Ile2) + AMP + diphosphate + H(+)</text>
        <dbReference type="Rhea" id="RHEA:43744"/>
        <dbReference type="Rhea" id="RHEA-COMP:10625"/>
        <dbReference type="Rhea" id="RHEA-COMP:10670"/>
        <dbReference type="ChEBI" id="CHEBI:15378"/>
        <dbReference type="ChEBI" id="CHEBI:30616"/>
        <dbReference type="ChEBI" id="CHEBI:32551"/>
        <dbReference type="ChEBI" id="CHEBI:33019"/>
        <dbReference type="ChEBI" id="CHEBI:82748"/>
        <dbReference type="ChEBI" id="CHEBI:83665"/>
        <dbReference type="ChEBI" id="CHEBI:456215"/>
        <dbReference type="EC" id="6.3.4.19"/>
    </reaction>
</comment>
<dbReference type="GO" id="GO:0006400">
    <property type="term" value="P:tRNA modification"/>
    <property type="evidence" value="ECO:0007669"/>
    <property type="project" value="UniProtKB-UniRule"/>
</dbReference>
<sequence length="431" mass="48018">MFDLPSLFSPWLNARRWYVALSGGLDSSVLLHLLHTLSHAQPIPPLCAVHIQHGLQAIADTWPQHCREVCESLGVELHVIEVQVPAGASVEQAARNARYGAFTALLEEGDVLFTGQHQDDQAETLLLRLMRGAGLRGLTGMPVQRPLGRGQLVRPLLSTSRQQLLTYAQGHGLAWVEDPSNEDSQFARNYLRGAVMPLLQQRWPQSSRRLARSAGHLSEALSVLDEVADDDLHAARGEAAFPWLNLDSLELRALGRLSPARQRNALQRWLSTRTRLPDTRHWAGWDDLRDAAADAQPLWPLTDGVLQRSQGRVWWLSGEWLQRPSAAQTWDDPTRPLPLPGNGRLSLSGRCPEGPLRVAYRQGGEVLEVPGRGRRDLKRLLNETHLPHFVRQRLPLVWQGDRLLAVANLPALGTSDLQLLWQPPTCAQGLS</sequence>
<dbReference type="SMART" id="SM00977">
    <property type="entry name" value="TilS_C"/>
    <property type="match status" value="1"/>
</dbReference>
<dbReference type="RefSeq" id="WP_038414685.1">
    <property type="nucleotide sequence ID" value="NZ_CP009455.1"/>
</dbReference>
<dbReference type="PANTHER" id="PTHR43033">
    <property type="entry name" value="TRNA(ILE)-LYSIDINE SYNTHASE-RELATED"/>
    <property type="match status" value="1"/>
</dbReference>
<dbReference type="SUPFAM" id="SSF52402">
    <property type="entry name" value="Adenine nucleotide alpha hydrolases-like"/>
    <property type="match status" value="1"/>
</dbReference>
<dbReference type="InterPro" id="IPR012795">
    <property type="entry name" value="tRNA_Ile_lys_synt_N"/>
</dbReference>
<evidence type="ECO:0000313" key="10">
    <source>
        <dbReference type="EMBL" id="AIR89790.1"/>
    </source>
</evidence>
<feature type="domain" description="Lysidine-tRNA(Ile) synthetase C-terminal" evidence="9">
    <location>
        <begin position="356"/>
        <end position="421"/>
    </location>
</feature>
<dbReference type="KEGG" id="psw:LK03_11015"/>
<proteinExistence type="inferred from homology"/>
<evidence type="ECO:0000256" key="5">
    <source>
        <dbReference type="ARBA" id="ARBA00022741"/>
    </source>
</evidence>
<dbReference type="CDD" id="cd01992">
    <property type="entry name" value="TilS_N"/>
    <property type="match status" value="1"/>
</dbReference>
<feature type="binding site" evidence="8">
    <location>
        <begin position="22"/>
        <end position="27"/>
    </location>
    <ligand>
        <name>ATP</name>
        <dbReference type="ChEBI" id="CHEBI:30616"/>
    </ligand>
</feature>
<organism evidence="10 11">
    <name type="scientific">Pseudomonas cremoricolorata</name>
    <dbReference type="NCBI Taxonomy" id="157783"/>
    <lineage>
        <taxon>Bacteria</taxon>
        <taxon>Pseudomonadati</taxon>
        <taxon>Pseudomonadota</taxon>
        <taxon>Gammaproteobacteria</taxon>
        <taxon>Pseudomonadales</taxon>
        <taxon>Pseudomonadaceae</taxon>
        <taxon>Pseudomonas</taxon>
    </lineage>
</organism>
<keyword evidence="6 8" id="KW-0067">ATP-binding</keyword>
<dbReference type="GO" id="GO:0005524">
    <property type="term" value="F:ATP binding"/>
    <property type="evidence" value="ECO:0007669"/>
    <property type="project" value="UniProtKB-UniRule"/>
</dbReference>
<evidence type="ECO:0000256" key="3">
    <source>
        <dbReference type="ARBA" id="ARBA00022598"/>
    </source>
</evidence>
<dbReference type="GO" id="GO:0005737">
    <property type="term" value="C:cytoplasm"/>
    <property type="evidence" value="ECO:0007669"/>
    <property type="project" value="UniProtKB-SubCell"/>
</dbReference>
<dbReference type="Pfam" id="PF01171">
    <property type="entry name" value="ATP_bind_3"/>
    <property type="match status" value="1"/>
</dbReference>
<evidence type="ECO:0000256" key="2">
    <source>
        <dbReference type="ARBA" id="ARBA00022490"/>
    </source>
</evidence>
<comment type="function">
    <text evidence="8">Ligates lysine onto the cytidine present at position 34 of the AUA codon-specific tRNA(Ile) that contains the anticodon CAU, in an ATP-dependent manner. Cytidine is converted to lysidine, thus changing the amino acid specificity of the tRNA from methionine to isoleucine.</text>
</comment>
<dbReference type="HAMAP" id="MF_01161">
    <property type="entry name" value="tRNA_Ile_lys_synt"/>
    <property type="match status" value="1"/>
</dbReference>
<dbReference type="PANTHER" id="PTHR43033:SF1">
    <property type="entry name" value="TRNA(ILE)-LYSIDINE SYNTHASE-RELATED"/>
    <property type="match status" value="1"/>
</dbReference>
<dbReference type="Pfam" id="PF11734">
    <property type="entry name" value="TilS_C"/>
    <property type="match status" value="1"/>
</dbReference>
<evidence type="ECO:0000256" key="4">
    <source>
        <dbReference type="ARBA" id="ARBA00022694"/>
    </source>
</evidence>
<dbReference type="GO" id="GO:0032267">
    <property type="term" value="F:tRNA(Ile)-lysidine synthase activity"/>
    <property type="evidence" value="ECO:0007669"/>
    <property type="project" value="UniProtKB-EC"/>
</dbReference>
<dbReference type="OrthoDB" id="9807403at2"/>
<keyword evidence="11" id="KW-1185">Reference proteome</keyword>
<dbReference type="InterPro" id="IPR014729">
    <property type="entry name" value="Rossmann-like_a/b/a_fold"/>
</dbReference>
<dbReference type="InterPro" id="IPR012796">
    <property type="entry name" value="Lysidine-tRNA-synth_C"/>
</dbReference>
<dbReference type="Gene3D" id="3.40.50.620">
    <property type="entry name" value="HUPs"/>
    <property type="match status" value="1"/>
</dbReference>
<dbReference type="SUPFAM" id="SSF82829">
    <property type="entry name" value="MesJ substrate recognition domain-like"/>
    <property type="match status" value="1"/>
</dbReference>
<comment type="similarity">
    <text evidence="8">Belongs to the tRNA(Ile)-lysidine synthase family.</text>
</comment>